<proteinExistence type="predicted"/>
<dbReference type="AlphaFoldDB" id="A0A974HWR6"/>
<dbReference type="GO" id="GO:0031122">
    <property type="term" value="P:cytoplasmic microtubule organization"/>
    <property type="evidence" value="ECO:0007669"/>
    <property type="project" value="InterPro"/>
</dbReference>
<evidence type="ECO:0000256" key="1">
    <source>
        <dbReference type="SAM" id="MobiDB-lite"/>
    </source>
</evidence>
<dbReference type="PANTHER" id="PTHR31191:SF4">
    <property type="entry name" value="CENTROSOMAL PROTEIN OF 126 KDA"/>
    <property type="match status" value="1"/>
</dbReference>
<dbReference type="GO" id="GO:0097546">
    <property type="term" value="C:ciliary base"/>
    <property type="evidence" value="ECO:0007669"/>
    <property type="project" value="InterPro"/>
</dbReference>
<dbReference type="Proteomes" id="UP000694892">
    <property type="component" value="Chromosome 2S"/>
</dbReference>
<feature type="region of interest" description="Disordered" evidence="1">
    <location>
        <begin position="219"/>
        <end position="246"/>
    </location>
</feature>
<evidence type="ECO:0000313" key="3">
    <source>
        <dbReference type="Proteomes" id="UP000694892"/>
    </source>
</evidence>
<dbReference type="EMBL" id="CM004469">
    <property type="protein sequence ID" value="OCT93184.1"/>
    <property type="molecule type" value="Genomic_DNA"/>
</dbReference>
<feature type="compositionally biased region" description="Basic and acidic residues" evidence="1">
    <location>
        <begin position="219"/>
        <end position="231"/>
    </location>
</feature>
<dbReference type="GO" id="GO:0005813">
    <property type="term" value="C:centrosome"/>
    <property type="evidence" value="ECO:0007669"/>
    <property type="project" value="InterPro"/>
</dbReference>
<protein>
    <recommendedName>
        <fullName evidence="4">Centrosomal protein of 126 kDa</fullName>
    </recommendedName>
</protein>
<feature type="region of interest" description="Disordered" evidence="1">
    <location>
        <begin position="552"/>
        <end position="591"/>
    </location>
</feature>
<evidence type="ECO:0000313" key="2">
    <source>
        <dbReference type="EMBL" id="OCT93184.1"/>
    </source>
</evidence>
<dbReference type="GO" id="GO:0030496">
    <property type="term" value="C:midbody"/>
    <property type="evidence" value="ECO:0007669"/>
    <property type="project" value="TreeGrafter"/>
</dbReference>
<gene>
    <name evidence="2" type="ORF">XELAEV_18016249mg</name>
</gene>
<organism evidence="2 3">
    <name type="scientific">Xenopus laevis</name>
    <name type="common">African clawed frog</name>
    <dbReference type="NCBI Taxonomy" id="8355"/>
    <lineage>
        <taxon>Eukaryota</taxon>
        <taxon>Metazoa</taxon>
        <taxon>Chordata</taxon>
        <taxon>Craniata</taxon>
        <taxon>Vertebrata</taxon>
        <taxon>Euteleostomi</taxon>
        <taxon>Amphibia</taxon>
        <taxon>Batrachia</taxon>
        <taxon>Anura</taxon>
        <taxon>Pipoidea</taxon>
        <taxon>Pipidae</taxon>
        <taxon>Xenopodinae</taxon>
        <taxon>Xenopus</taxon>
        <taxon>Xenopus</taxon>
    </lineage>
</organism>
<dbReference type="GO" id="GO:1905515">
    <property type="term" value="P:non-motile cilium assembly"/>
    <property type="evidence" value="ECO:0007669"/>
    <property type="project" value="InterPro"/>
</dbReference>
<dbReference type="PANTHER" id="PTHR31191">
    <property type="entry name" value="CENTROSOMAL PROTEIN CEP126"/>
    <property type="match status" value="1"/>
</dbReference>
<accession>A0A974HWR6</accession>
<sequence length="933" mass="103282">MANKVHLGGVMFEEEMKVTLSIVKNKVLGLICFSSFFYFKNFHCEVEHLARSESLSSADSLEEEKQVEAEENIAAINLQNAFSTIDVFPLNNVEASNKCPENVLALNGQSPTISNRLSPDRMATDIMLYEQDPDVLIGHIQKDNVTNAFTQNGFLFSQKPQISSTQNKENVREKTNPWTAVSELDSREHSLKLLAKPTKAWVTPEPTFNGVVQTLMAQEKKDPTHPSDKHPITSQPFTTPKVIPSTEWVPNCQGEFKNDRHPVEMHSELSIAGAGNGVDTNYNEMCSVDHKKHKSIETPSEMLLVQEHSPKFSPMSNKNSKGTDNQPHLPLRDMQVGFNSQCKKAKTNVSGKDENRFLKGILKKGSKYELGYSRAMGISKLLQIGDAGTNAIRDSIELIKEKENKRTGKKKLRWLDEIDKLMTEKEASNAERNVSTSPKSQTTTEHSESSGPRVHYPAPSGAETGKLSNGHCGSVHSTGFHVAKQAWQTSKGLETNATDCNNNRNVPKVKTKYIRRPKSAKNQSSALLKHRKGTIIRPQSASEASKIVRSQGKIMMPGPPPRPASGKVNNSTVANGKLQSQKGNSPQSGGNVVLPSNPVVAKDASTFQGSTSSAGNVLAAHTYNLSAWEPNTKSVMTLNSERVLALQDSLPTSTKRYPVYGENGIRLDHTLTDVEIAVLWQGVRTTLTNKHLGTGTFQPGDQRQIMQPTRTNLSHVIIDGGNLLTNMKSFSRINGYFSPPTNGHHALARRKPILDSNENKHMALMEQTRTKPNSANRRHLQTENEHTLKINPLASAREPVPSAFSHSGEVSDSTAQFTLAEDLVKTSATEKEILTEMRAMSSSRKGLLMHKAPQGACLSALSLEEQKRLQSLDRLNQRLQNVQEAIIKYPTPTIHFPVKSQLNLQQVPSNTPAHVQKFRSLSADPRTRIQRRY</sequence>
<feature type="compositionally biased region" description="Polar residues" evidence="1">
    <location>
        <begin position="567"/>
        <end position="590"/>
    </location>
</feature>
<dbReference type="GO" id="GO:0007052">
    <property type="term" value="P:mitotic spindle organization"/>
    <property type="evidence" value="ECO:0007669"/>
    <property type="project" value="InterPro"/>
</dbReference>
<dbReference type="InterPro" id="IPR028257">
    <property type="entry name" value="CEP126"/>
</dbReference>
<evidence type="ECO:0008006" key="4">
    <source>
        <dbReference type="Google" id="ProtNLM"/>
    </source>
</evidence>
<dbReference type="OMA" id="LKLNKAW"/>
<reference evidence="3" key="1">
    <citation type="journal article" date="2016" name="Nature">
        <title>Genome evolution in the allotetraploid frog Xenopus laevis.</title>
        <authorList>
            <person name="Session A.M."/>
            <person name="Uno Y."/>
            <person name="Kwon T."/>
            <person name="Chapman J.A."/>
            <person name="Toyoda A."/>
            <person name="Takahashi S."/>
            <person name="Fukui A."/>
            <person name="Hikosaka A."/>
            <person name="Suzuki A."/>
            <person name="Kondo M."/>
            <person name="van Heeringen S.J."/>
            <person name="Quigley I."/>
            <person name="Heinz S."/>
            <person name="Ogino H."/>
            <person name="Ochi H."/>
            <person name="Hellsten U."/>
            <person name="Lyons J.B."/>
            <person name="Simakov O."/>
            <person name="Putnam N."/>
            <person name="Stites J."/>
            <person name="Kuroki Y."/>
            <person name="Tanaka T."/>
            <person name="Michiue T."/>
            <person name="Watanabe M."/>
            <person name="Bogdanovic O."/>
            <person name="Lister R."/>
            <person name="Georgiou G."/>
            <person name="Paranjpe S.S."/>
            <person name="van Kruijsbergen I."/>
            <person name="Shu S."/>
            <person name="Carlson J."/>
            <person name="Kinoshita T."/>
            <person name="Ohta Y."/>
            <person name="Mawaribuchi S."/>
            <person name="Jenkins J."/>
            <person name="Grimwood J."/>
            <person name="Schmutz J."/>
            <person name="Mitros T."/>
            <person name="Mozaffari S.V."/>
            <person name="Suzuki Y."/>
            <person name="Haramoto Y."/>
            <person name="Yamamoto T.S."/>
            <person name="Takagi C."/>
            <person name="Heald R."/>
            <person name="Miller K."/>
            <person name="Haudenschild C."/>
            <person name="Kitzman J."/>
            <person name="Nakayama T."/>
            <person name="Izutsu Y."/>
            <person name="Robert J."/>
            <person name="Fortriede J."/>
            <person name="Burns K."/>
            <person name="Lotay V."/>
            <person name="Karimi K."/>
            <person name="Yasuoka Y."/>
            <person name="Dichmann D.S."/>
            <person name="Flajnik M.F."/>
            <person name="Houston D.W."/>
            <person name="Shendure J."/>
            <person name="DuPasquier L."/>
            <person name="Vize P.D."/>
            <person name="Zorn A.M."/>
            <person name="Ito M."/>
            <person name="Marcotte E.M."/>
            <person name="Wallingford J.B."/>
            <person name="Ito Y."/>
            <person name="Asashima M."/>
            <person name="Ueno N."/>
            <person name="Matsuda Y."/>
            <person name="Veenstra G.J."/>
            <person name="Fujiyama A."/>
            <person name="Harland R.M."/>
            <person name="Taira M."/>
            <person name="Rokhsar D.S."/>
        </authorList>
    </citation>
    <scope>NUCLEOTIDE SEQUENCE [LARGE SCALE GENOMIC DNA]</scope>
    <source>
        <strain evidence="3">J</strain>
    </source>
</reference>
<dbReference type="Pfam" id="PF15352">
    <property type="entry name" value="K1377"/>
    <property type="match status" value="2"/>
</dbReference>
<feature type="compositionally biased region" description="Polar residues" evidence="1">
    <location>
        <begin position="430"/>
        <end position="444"/>
    </location>
</feature>
<feature type="region of interest" description="Disordered" evidence="1">
    <location>
        <begin position="426"/>
        <end position="470"/>
    </location>
</feature>
<name>A0A974HWR6_XENLA</name>